<name>A0A378JML4_9GAMM</name>
<protein>
    <submittedName>
        <fullName evidence="1">Uncharacterized protein</fullName>
    </submittedName>
</protein>
<organism evidence="1 2">
    <name type="scientific">Legionella busanensis</name>
    <dbReference type="NCBI Taxonomy" id="190655"/>
    <lineage>
        <taxon>Bacteria</taxon>
        <taxon>Pseudomonadati</taxon>
        <taxon>Pseudomonadota</taxon>
        <taxon>Gammaproteobacteria</taxon>
        <taxon>Legionellales</taxon>
        <taxon>Legionellaceae</taxon>
        <taxon>Legionella</taxon>
    </lineage>
</organism>
<dbReference type="EMBL" id="UGOD01000001">
    <property type="protein sequence ID" value="STX52474.1"/>
    <property type="molecule type" value="Genomic_DNA"/>
</dbReference>
<dbReference type="RefSeq" id="WP_176579741.1">
    <property type="nucleotide sequence ID" value="NZ_CAAAHP010000006.1"/>
</dbReference>
<sequence length="103" mass="11784">MYKQIIPATDWYYVEYQDKQDSLVVFPLAAWALTEEDNYIIGLISISHSQQDDKENKMPRLVSVPPTGGGLYKHKDELNEAELKAFASHKNGQKKKIGFLNNI</sequence>
<evidence type="ECO:0000313" key="1">
    <source>
        <dbReference type="EMBL" id="STX52474.1"/>
    </source>
</evidence>
<dbReference type="Proteomes" id="UP000254794">
    <property type="component" value="Unassembled WGS sequence"/>
</dbReference>
<evidence type="ECO:0000313" key="2">
    <source>
        <dbReference type="Proteomes" id="UP000254794"/>
    </source>
</evidence>
<gene>
    <name evidence="1" type="ORF">NCTC13316_02587</name>
</gene>
<dbReference type="AlphaFoldDB" id="A0A378JML4"/>
<keyword evidence="2" id="KW-1185">Reference proteome</keyword>
<reference evidence="1 2" key="1">
    <citation type="submission" date="2018-06" db="EMBL/GenBank/DDBJ databases">
        <authorList>
            <consortium name="Pathogen Informatics"/>
            <person name="Doyle S."/>
        </authorList>
    </citation>
    <scope>NUCLEOTIDE SEQUENCE [LARGE SCALE GENOMIC DNA]</scope>
    <source>
        <strain evidence="1 2">NCTC13316</strain>
    </source>
</reference>
<accession>A0A378JML4</accession>
<proteinExistence type="predicted"/>